<feature type="compositionally biased region" description="Low complexity" evidence="1">
    <location>
        <begin position="18"/>
        <end position="35"/>
    </location>
</feature>
<evidence type="ECO:0000313" key="3">
    <source>
        <dbReference type="EMBL" id="CAK0829053.1"/>
    </source>
</evidence>
<dbReference type="InterPro" id="IPR013783">
    <property type="entry name" value="Ig-like_fold"/>
</dbReference>
<feature type="domain" description="Fibronectin type-III" evidence="2">
    <location>
        <begin position="328"/>
        <end position="445"/>
    </location>
</feature>
<gene>
    <name evidence="3" type="ORF">PCOR1329_LOCUS28123</name>
</gene>
<proteinExistence type="predicted"/>
<evidence type="ECO:0000259" key="2">
    <source>
        <dbReference type="PROSITE" id="PS50853"/>
    </source>
</evidence>
<feature type="compositionally biased region" description="Low complexity" evidence="1">
    <location>
        <begin position="105"/>
        <end position="127"/>
    </location>
</feature>
<dbReference type="InterPro" id="IPR003961">
    <property type="entry name" value="FN3_dom"/>
</dbReference>
<sequence>PRAHPAFRVAFASDREAGLAAAQRPTGAAAPAGDSDAGGGVTAEGGGLVLEVVGLSAQDAAALYALQCRAAPDPASAAEAPASAAAAREAAKRKPGAKADAAKSRSQGAAPRGGRASAEAAAAASAEGEGDGWQSAEVWPVQDGDERSFLAGWLPRCPVGTRVICRLAHRHLTDCAKWAALVRRDTAGWLGQACVAVAVGLPAPSAVQCRGEVPKAEGAGLRLRVDWSVPEACSKLLAGSTLLWQYRTRQLLEDGSAKAWETSPVLEWPQAEEGTGGSSPLPGDWLARDGQRVWATCCVRYADGSFGEWSPWSPESRRASLNLLPPRPPGGPAAGLRADMALGEPTRARLEWQPFSGADPNIGLLEYRALLREAGENEASPCAAAREAWSEVGWLQAESSTCDPLSCDLSSLHPGRRYAAQVEARHCGGGESWSEPLACFFRPPTSYAGCARMPPPTTLTAAAGTEGVGDAGSEAERALLVQAPGGLAGSAGADLRLEWRRCGPGDEGTWAPLEREPAHPEARAGPEEDSAAVVAARLPEAGHGGAVARCRAGAAVSSMAWLPPRFPPPAAPRAVLVATDHRLEVQVACALPGRPGDRLGGRAQLRAERCGEGGGGCVEAVALPPVALDLSDPQRPDFKSVLSQGTLKLQGTYAFRARVRDGGAFSPWSEASRPVCLVAAAPRARSGAALVVRAALARATGAELTWDAFLLHEGLHAVDYCVSAAPAERPEDRVDEQTVQSASGGQCHACFGHLVPDSIPSMCSL</sequence>
<dbReference type="Proteomes" id="UP001189429">
    <property type="component" value="Unassembled WGS sequence"/>
</dbReference>
<reference evidence="3" key="1">
    <citation type="submission" date="2023-10" db="EMBL/GenBank/DDBJ databases">
        <authorList>
            <person name="Chen Y."/>
            <person name="Shah S."/>
            <person name="Dougan E. K."/>
            <person name="Thang M."/>
            <person name="Chan C."/>
        </authorList>
    </citation>
    <scope>NUCLEOTIDE SEQUENCE [LARGE SCALE GENOMIC DNA]</scope>
</reference>
<keyword evidence="4" id="KW-1185">Reference proteome</keyword>
<feature type="region of interest" description="Disordered" evidence="1">
    <location>
        <begin position="18"/>
        <end position="41"/>
    </location>
</feature>
<dbReference type="CDD" id="cd00063">
    <property type="entry name" value="FN3"/>
    <property type="match status" value="1"/>
</dbReference>
<dbReference type="EMBL" id="CAUYUJ010010324">
    <property type="protein sequence ID" value="CAK0829053.1"/>
    <property type="molecule type" value="Genomic_DNA"/>
</dbReference>
<feature type="non-terminal residue" evidence="3">
    <location>
        <position position="1"/>
    </location>
</feature>
<dbReference type="Gene3D" id="2.60.40.10">
    <property type="entry name" value="Immunoglobulins"/>
    <property type="match status" value="1"/>
</dbReference>
<name>A0ABN9SBQ6_9DINO</name>
<dbReference type="SUPFAM" id="SSF49265">
    <property type="entry name" value="Fibronectin type III"/>
    <property type="match status" value="1"/>
</dbReference>
<feature type="region of interest" description="Disordered" evidence="1">
    <location>
        <begin position="81"/>
        <end position="134"/>
    </location>
</feature>
<evidence type="ECO:0000256" key="1">
    <source>
        <dbReference type="SAM" id="MobiDB-lite"/>
    </source>
</evidence>
<comment type="caution">
    <text evidence="3">The sequence shown here is derived from an EMBL/GenBank/DDBJ whole genome shotgun (WGS) entry which is preliminary data.</text>
</comment>
<accession>A0ABN9SBQ6</accession>
<protein>
    <recommendedName>
        <fullName evidence="2">Fibronectin type-III domain-containing protein</fullName>
    </recommendedName>
</protein>
<evidence type="ECO:0000313" key="4">
    <source>
        <dbReference type="Proteomes" id="UP001189429"/>
    </source>
</evidence>
<organism evidence="3 4">
    <name type="scientific">Prorocentrum cordatum</name>
    <dbReference type="NCBI Taxonomy" id="2364126"/>
    <lineage>
        <taxon>Eukaryota</taxon>
        <taxon>Sar</taxon>
        <taxon>Alveolata</taxon>
        <taxon>Dinophyceae</taxon>
        <taxon>Prorocentrales</taxon>
        <taxon>Prorocentraceae</taxon>
        <taxon>Prorocentrum</taxon>
    </lineage>
</organism>
<dbReference type="InterPro" id="IPR036116">
    <property type="entry name" value="FN3_sf"/>
</dbReference>
<dbReference type="PROSITE" id="PS50853">
    <property type="entry name" value="FN3"/>
    <property type="match status" value="1"/>
</dbReference>